<feature type="domain" description="NADPH-dependent FMN reductase-like" evidence="1">
    <location>
        <begin position="1"/>
        <end position="130"/>
    </location>
</feature>
<proteinExistence type="predicted"/>
<dbReference type="GO" id="GO:0016491">
    <property type="term" value="F:oxidoreductase activity"/>
    <property type="evidence" value="ECO:0007669"/>
    <property type="project" value="InterPro"/>
</dbReference>
<sequence length="224" mass="25512">MKIAVVHGQLHKGSTYHITRMLLEKLNCVKEDVSEFYVNGIGDCVGCFQCIMKGEDTCPHRRQTEDIIKALEEADIIVIDSPTYVLSVSGQLKTFLDHMGYRWISHRPYPSMKQKIGVAISTTAGAGARKTTKFIASQMSWWAVGKTYQLPVTVSAMNWEQVNAKRKVQAERKAANIAKAIRHKSGHVKPGIKARFMFFLMKQMHKGMDYNPVDMNYWKEKGWI</sequence>
<dbReference type="STRING" id="1121345.SAMN02745217_03246"/>
<organism evidence="2 3">
    <name type="scientific">Anaerocolumna xylanovorans DSM 12503</name>
    <dbReference type="NCBI Taxonomy" id="1121345"/>
    <lineage>
        <taxon>Bacteria</taxon>
        <taxon>Bacillati</taxon>
        <taxon>Bacillota</taxon>
        <taxon>Clostridia</taxon>
        <taxon>Lachnospirales</taxon>
        <taxon>Lachnospiraceae</taxon>
        <taxon>Anaerocolumna</taxon>
    </lineage>
</organism>
<dbReference type="Gene3D" id="3.40.50.360">
    <property type="match status" value="1"/>
</dbReference>
<dbReference type="PANTHER" id="PTHR43741">
    <property type="entry name" value="FMN-DEPENDENT NADH-AZOREDUCTASE 1"/>
    <property type="match status" value="1"/>
</dbReference>
<gene>
    <name evidence="2" type="ORF">SAMN02745217_03246</name>
</gene>
<evidence type="ECO:0000313" key="3">
    <source>
        <dbReference type="Proteomes" id="UP000184612"/>
    </source>
</evidence>
<dbReference type="Proteomes" id="UP000184612">
    <property type="component" value="Unassembled WGS sequence"/>
</dbReference>
<name>A0A1M7YFV4_9FIRM</name>
<dbReference type="AlphaFoldDB" id="A0A1M7YFV4"/>
<dbReference type="InterPro" id="IPR029039">
    <property type="entry name" value="Flavoprotein-like_sf"/>
</dbReference>
<keyword evidence="3" id="KW-1185">Reference proteome</keyword>
<reference evidence="2 3" key="1">
    <citation type="submission" date="2016-12" db="EMBL/GenBank/DDBJ databases">
        <authorList>
            <person name="Song W.-J."/>
            <person name="Kurnit D.M."/>
        </authorList>
    </citation>
    <scope>NUCLEOTIDE SEQUENCE [LARGE SCALE GENOMIC DNA]</scope>
    <source>
        <strain evidence="2 3">DSM 12503</strain>
    </source>
</reference>
<dbReference type="InterPro" id="IPR050104">
    <property type="entry name" value="FMN-dep_NADH:Q_OxRdtase_AzoR1"/>
</dbReference>
<dbReference type="OrthoDB" id="3789967at2"/>
<evidence type="ECO:0000259" key="1">
    <source>
        <dbReference type="Pfam" id="PF03358"/>
    </source>
</evidence>
<protein>
    <submittedName>
        <fullName evidence="2">NADPH-dependent FMN reductase</fullName>
    </submittedName>
</protein>
<dbReference type="EMBL" id="FRFD01000009">
    <property type="protein sequence ID" value="SHO51537.1"/>
    <property type="molecule type" value="Genomic_DNA"/>
</dbReference>
<dbReference type="SUPFAM" id="SSF52218">
    <property type="entry name" value="Flavoproteins"/>
    <property type="match status" value="1"/>
</dbReference>
<dbReference type="PANTHER" id="PTHR43741:SF4">
    <property type="entry name" value="FMN-DEPENDENT NADH:QUINONE OXIDOREDUCTASE"/>
    <property type="match status" value="1"/>
</dbReference>
<dbReference type="RefSeq" id="WP_073589892.1">
    <property type="nucleotide sequence ID" value="NZ_FRFD01000009.1"/>
</dbReference>
<dbReference type="Pfam" id="PF03358">
    <property type="entry name" value="FMN_red"/>
    <property type="match status" value="1"/>
</dbReference>
<accession>A0A1M7YFV4</accession>
<dbReference type="InterPro" id="IPR005025">
    <property type="entry name" value="FMN_Rdtase-like_dom"/>
</dbReference>
<evidence type="ECO:0000313" key="2">
    <source>
        <dbReference type="EMBL" id="SHO51537.1"/>
    </source>
</evidence>